<comment type="caution">
    <text evidence="1">The sequence shown here is derived from an EMBL/GenBank/DDBJ whole genome shotgun (WGS) entry which is preliminary data.</text>
</comment>
<dbReference type="RefSeq" id="WP_277901415.1">
    <property type="nucleotide sequence ID" value="NZ_JAPMUA010000010.1"/>
</dbReference>
<name>A0ABT6FWQ6_9FLAO</name>
<organism evidence="1 2">
    <name type="scientific">Galbibacter pacificus</name>
    <dbReference type="NCBI Taxonomy" id="2996052"/>
    <lineage>
        <taxon>Bacteria</taxon>
        <taxon>Pseudomonadati</taxon>
        <taxon>Bacteroidota</taxon>
        <taxon>Flavobacteriia</taxon>
        <taxon>Flavobacteriales</taxon>
        <taxon>Flavobacteriaceae</taxon>
        <taxon>Galbibacter</taxon>
    </lineage>
</organism>
<protein>
    <submittedName>
        <fullName evidence="1">Uncharacterized protein</fullName>
    </submittedName>
</protein>
<sequence>MEINKNIVDVLNKMNFAERYKILCDTHDKLEDRMGDEHYLQIENFFVNKNLPIKYMKKEKFFMIKEAKRIYDIQLNIIPYKGFIQFVIDVRKNKERLNLALGTWESITKILKGYDVKKPIYTSLEDLFGILEDAFSIYEDFKHELLEQENI</sequence>
<accession>A0ABT6FWQ6</accession>
<dbReference type="EMBL" id="JAPMUA010000010">
    <property type="protein sequence ID" value="MDG3587682.1"/>
    <property type="molecule type" value="Genomic_DNA"/>
</dbReference>
<evidence type="ECO:0000313" key="1">
    <source>
        <dbReference type="EMBL" id="MDG3587682.1"/>
    </source>
</evidence>
<evidence type="ECO:0000313" key="2">
    <source>
        <dbReference type="Proteomes" id="UP001153642"/>
    </source>
</evidence>
<dbReference type="Proteomes" id="UP001153642">
    <property type="component" value="Unassembled WGS sequence"/>
</dbReference>
<proteinExistence type="predicted"/>
<reference evidence="1" key="1">
    <citation type="submission" date="2022-11" db="EMBL/GenBank/DDBJ databases">
        <title>High-quality draft genome sequence of Galbibacter sp. strain CMA-7.</title>
        <authorList>
            <person name="Wei L."/>
            <person name="Dong C."/>
            <person name="Shao Z."/>
        </authorList>
    </citation>
    <scope>NUCLEOTIDE SEQUENCE</scope>
    <source>
        <strain evidence="1">CMA-7</strain>
    </source>
</reference>
<keyword evidence="2" id="KW-1185">Reference proteome</keyword>
<gene>
    <name evidence="1" type="ORF">OSR52_17625</name>
</gene>